<feature type="active site" description="Proton donor/acceptor" evidence="5">
    <location>
        <position position="107"/>
    </location>
</feature>
<dbReference type="STRING" id="1197717.BED41_00470"/>
<dbReference type="AlphaFoldDB" id="A0A1B2I173"/>
<name>A0A1B2I173_9BACT</name>
<dbReference type="SUPFAM" id="SSF53254">
    <property type="entry name" value="Phosphoglycerate mutase-like"/>
    <property type="match status" value="1"/>
</dbReference>
<evidence type="ECO:0000313" key="7">
    <source>
        <dbReference type="EMBL" id="ANZ43712.1"/>
    </source>
</evidence>
<sequence>MMIKWSSIKNKSGREVLKGQIMMAEKKRIYLMRHAKPDLPMNGRVYYGQTDYPLAPQGTAAAEETGEYLKGKITFDYLYASDMIRAQQTAKLAAPYLPITTVPALREVNLGEWEGRGYDEVREQFREIYEARGVKFAEVAPPGGETFRELQRRTVPAFEEIESAHKSGNILIVAHGAAIWSIMARCFGFDLNDMFFFPQDYCGIHVVEPAGGRMRLCQYNWQPLLKAAG</sequence>
<dbReference type="CDD" id="cd07067">
    <property type="entry name" value="HP_PGM_like"/>
    <property type="match status" value="1"/>
</dbReference>
<dbReference type="EC" id="5.4.2.11" evidence="2"/>
<dbReference type="SMART" id="SM00855">
    <property type="entry name" value="PGAM"/>
    <property type="match status" value="1"/>
</dbReference>
<dbReference type="Gene3D" id="3.40.50.1240">
    <property type="entry name" value="Phosphoglycerate mutase-like"/>
    <property type="match status" value="1"/>
</dbReference>
<dbReference type="Proteomes" id="UP000093044">
    <property type="component" value="Chromosome"/>
</dbReference>
<dbReference type="InterPro" id="IPR029033">
    <property type="entry name" value="His_PPase_superfam"/>
</dbReference>
<gene>
    <name evidence="7" type="ORF">BED41_00470</name>
</gene>
<dbReference type="KEGG" id="cpor:BED41_00470"/>
<dbReference type="InterPro" id="IPR005952">
    <property type="entry name" value="Phosphogly_mut1"/>
</dbReference>
<dbReference type="InterPro" id="IPR013078">
    <property type="entry name" value="His_Pase_superF_clade-1"/>
</dbReference>
<keyword evidence="8" id="KW-1185">Reference proteome</keyword>
<protein>
    <recommendedName>
        <fullName evidence="2">phosphoglycerate mutase (2,3-diphosphoglycerate-dependent)</fullName>
        <ecNumber evidence="2">5.4.2.11</ecNumber>
    </recommendedName>
</protein>
<evidence type="ECO:0000313" key="8">
    <source>
        <dbReference type="Proteomes" id="UP000093044"/>
    </source>
</evidence>
<evidence type="ECO:0000256" key="6">
    <source>
        <dbReference type="PIRSR" id="PIRSR613078-2"/>
    </source>
</evidence>
<keyword evidence="3" id="KW-0324">Glycolysis</keyword>
<keyword evidence="4" id="KW-0413">Isomerase</keyword>
<accession>A0A1B2I173</accession>
<dbReference type="GO" id="GO:0006096">
    <property type="term" value="P:glycolytic process"/>
    <property type="evidence" value="ECO:0007669"/>
    <property type="project" value="UniProtKB-KW"/>
</dbReference>
<evidence type="ECO:0000256" key="4">
    <source>
        <dbReference type="ARBA" id="ARBA00023235"/>
    </source>
</evidence>
<evidence type="ECO:0000256" key="3">
    <source>
        <dbReference type="ARBA" id="ARBA00023152"/>
    </source>
</evidence>
<dbReference type="EMBL" id="CP016757">
    <property type="protein sequence ID" value="ANZ43712.1"/>
    <property type="molecule type" value="Genomic_DNA"/>
</dbReference>
<feature type="active site" description="Tele-phosphohistidine intermediate" evidence="5">
    <location>
        <position position="34"/>
    </location>
</feature>
<feature type="binding site" evidence="6">
    <location>
        <position position="85"/>
    </location>
    <ligand>
        <name>substrate</name>
    </ligand>
</feature>
<dbReference type="Pfam" id="PF00300">
    <property type="entry name" value="His_Phos_1"/>
    <property type="match status" value="1"/>
</dbReference>
<reference evidence="7" key="1">
    <citation type="submission" date="2016-08" db="EMBL/GenBank/DDBJ databases">
        <title>Complete genome of Cloacibacillus porcorum.</title>
        <authorList>
            <person name="Looft T."/>
            <person name="Bayles D.O."/>
            <person name="Alt D.P."/>
        </authorList>
    </citation>
    <scope>NUCLEOTIDE SEQUENCE [LARGE SCALE GENOMIC DNA]</scope>
    <source>
        <strain evidence="7">CL-84</strain>
    </source>
</reference>
<dbReference type="GO" id="GO:0004619">
    <property type="term" value="F:phosphoglycerate mutase activity"/>
    <property type="evidence" value="ECO:0007669"/>
    <property type="project" value="UniProtKB-EC"/>
</dbReference>
<evidence type="ECO:0000256" key="1">
    <source>
        <dbReference type="ARBA" id="ARBA00006717"/>
    </source>
</evidence>
<comment type="similarity">
    <text evidence="1">Belongs to the phosphoglycerate mutase family. BPG-dependent PGAM subfamily.</text>
</comment>
<dbReference type="PANTHER" id="PTHR11931">
    <property type="entry name" value="PHOSPHOGLYCERATE MUTASE"/>
    <property type="match status" value="1"/>
</dbReference>
<dbReference type="OrthoDB" id="9781415at2"/>
<proteinExistence type="inferred from homology"/>
<evidence type="ECO:0000256" key="2">
    <source>
        <dbReference type="ARBA" id="ARBA00012028"/>
    </source>
</evidence>
<evidence type="ECO:0000256" key="5">
    <source>
        <dbReference type="PIRSR" id="PIRSR613078-1"/>
    </source>
</evidence>
<organism evidence="7 8">
    <name type="scientific">Cloacibacillus porcorum</name>
    <dbReference type="NCBI Taxonomy" id="1197717"/>
    <lineage>
        <taxon>Bacteria</taxon>
        <taxon>Thermotogati</taxon>
        <taxon>Synergistota</taxon>
        <taxon>Synergistia</taxon>
        <taxon>Synergistales</taxon>
        <taxon>Synergistaceae</taxon>
        <taxon>Cloacibacillus</taxon>
    </lineage>
</organism>